<dbReference type="OrthoDB" id="290051at2"/>
<protein>
    <submittedName>
        <fullName evidence="3">Peptidoglycan/LPS O-acetylase OafA/YrhL, contains acyltransferase and SGNH-hydrolase domains</fullName>
    </submittedName>
</protein>
<keyword evidence="4" id="KW-1185">Reference proteome</keyword>
<evidence type="ECO:0000256" key="1">
    <source>
        <dbReference type="SAM" id="Phobius"/>
    </source>
</evidence>
<keyword evidence="3" id="KW-0378">Hydrolase</keyword>
<reference evidence="3 4" key="1">
    <citation type="submission" date="2017-04" db="EMBL/GenBank/DDBJ databases">
        <authorList>
            <person name="Afonso C.L."/>
            <person name="Miller P.J."/>
            <person name="Scott M.A."/>
            <person name="Spackman E."/>
            <person name="Goraichik I."/>
            <person name="Dimitrov K.M."/>
            <person name="Suarez D.L."/>
            <person name="Swayne D.E."/>
        </authorList>
    </citation>
    <scope>NUCLEOTIDE SEQUENCE [LARGE SCALE GENOMIC DNA]</scope>
    <source>
        <strain evidence="3 4">CGMCC 1.12708</strain>
    </source>
</reference>
<accession>A0A1W2C7W1</accession>
<feature type="transmembrane region" description="Helical" evidence="1">
    <location>
        <begin position="168"/>
        <end position="187"/>
    </location>
</feature>
<feature type="transmembrane region" description="Helical" evidence="1">
    <location>
        <begin position="193"/>
        <end position="216"/>
    </location>
</feature>
<dbReference type="InterPro" id="IPR050879">
    <property type="entry name" value="Acyltransferase_3"/>
</dbReference>
<feature type="transmembrane region" description="Helical" evidence="1">
    <location>
        <begin position="254"/>
        <end position="273"/>
    </location>
</feature>
<dbReference type="GO" id="GO:0016020">
    <property type="term" value="C:membrane"/>
    <property type="evidence" value="ECO:0007669"/>
    <property type="project" value="TreeGrafter"/>
</dbReference>
<evidence type="ECO:0000259" key="2">
    <source>
        <dbReference type="Pfam" id="PF01757"/>
    </source>
</evidence>
<proteinExistence type="predicted"/>
<dbReference type="PANTHER" id="PTHR23028">
    <property type="entry name" value="ACETYLTRANSFERASE"/>
    <property type="match status" value="1"/>
</dbReference>
<dbReference type="STRING" id="1434700.SAMN06296427_10975"/>
<feature type="transmembrane region" description="Helical" evidence="1">
    <location>
        <begin position="294"/>
        <end position="312"/>
    </location>
</feature>
<sequence length="357" mass="41653">MSRRHFHTFDALRFFACLKVFLSHLPITSFAWFSYLKAGGGIGVQFFFVLSGFLISYILLHEKTETGGVKLKRFFTRRILRIWPLFYLMIGFAFLTPLILEYILKLPSSDEGYEPNWVMSLLFLENYQMMLTDSFPNVSPLRVMWSLCIEEHFYIIWGLVFYFIRKRFVLPFITGSLLLGLIVRIIYTNLGIPALDVFSTIDLFAFGAIPAYLLVNRQAIIYNFNAKIGYPVKLLFAAFVLILVSVLSNMDYGVWMPTVLGFAFSILLVLILPEENRFKISDQNIFSKLGVYTYGFYLYHTIVINLFVQIFRKINWELTNALPAFLFFCITLFCSLLCSKLSYDYFEKPFLRLKPKT</sequence>
<feature type="transmembrane region" description="Helical" evidence="1">
    <location>
        <begin position="80"/>
        <end position="100"/>
    </location>
</feature>
<organism evidence="3 4">
    <name type="scientific">Moheibacter sediminis</name>
    <dbReference type="NCBI Taxonomy" id="1434700"/>
    <lineage>
        <taxon>Bacteria</taxon>
        <taxon>Pseudomonadati</taxon>
        <taxon>Bacteroidota</taxon>
        <taxon>Flavobacteriia</taxon>
        <taxon>Flavobacteriales</taxon>
        <taxon>Weeksellaceae</taxon>
        <taxon>Moheibacter</taxon>
    </lineage>
</organism>
<feature type="transmembrane region" description="Helical" evidence="1">
    <location>
        <begin position="228"/>
        <end position="248"/>
    </location>
</feature>
<dbReference type="RefSeq" id="WP_084018094.1">
    <property type="nucleotide sequence ID" value="NZ_FWXS01000009.1"/>
</dbReference>
<keyword evidence="3" id="KW-0012">Acyltransferase</keyword>
<gene>
    <name evidence="3" type="ORF">SAMN06296427_10975</name>
</gene>
<dbReference type="AlphaFoldDB" id="A0A1W2C7W1"/>
<keyword evidence="1" id="KW-0812">Transmembrane</keyword>
<feature type="transmembrane region" description="Helical" evidence="1">
    <location>
        <begin position="12"/>
        <end position="36"/>
    </location>
</feature>
<evidence type="ECO:0000313" key="4">
    <source>
        <dbReference type="Proteomes" id="UP000192393"/>
    </source>
</evidence>
<keyword evidence="1" id="KW-1133">Transmembrane helix</keyword>
<feature type="transmembrane region" description="Helical" evidence="1">
    <location>
        <begin position="324"/>
        <end position="346"/>
    </location>
</feature>
<keyword evidence="3" id="KW-0808">Transferase</keyword>
<feature type="transmembrane region" description="Helical" evidence="1">
    <location>
        <begin position="143"/>
        <end position="163"/>
    </location>
</feature>
<dbReference type="PANTHER" id="PTHR23028:SF53">
    <property type="entry name" value="ACYL_TRANSF_3 DOMAIN-CONTAINING PROTEIN"/>
    <property type="match status" value="1"/>
</dbReference>
<name>A0A1W2C7W1_9FLAO</name>
<dbReference type="Proteomes" id="UP000192393">
    <property type="component" value="Unassembled WGS sequence"/>
</dbReference>
<feature type="domain" description="Acyltransferase 3" evidence="2">
    <location>
        <begin position="8"/>
        <end position="339"/>
    </location>
</feature>
<dbReference type="Pfam" id="PF01757">
    <property type="entry name" value="Acyl_transf_3"/>
    <property type="match status" value="1"/>
</dbReference>
<dbReference type="EMBL" id="FWXS01000009">
    <property type="protein sequence ID" value="SMC81355.1"/>
    <property type="molecule type" value="Genomic_DNA"/>
</dbReference>
<keyword evidence="1" id="KW-0472">Membrane</keyword>
<evidence type="ECO:0000313" key="3">
    <source>
        <dbReference type="EMBL" id="SMC81355.1"/>
    </source>
</evidence>
<dbReference type="GO" id="GO:0016787">
    <property type="term" value="F:hydrolase activity"/>
    <property type="evidence" value="ECO:0007669"/>
    <property type="project" value="UniProtKB-KW"/>
</dbReference>
<dbReference type="GO" id="GO:0016747">
    <property type="term" value="F:acyltransferase activity, transferring groups other than amino-acyl groups"/>
    <property type="evidence" value="ECO:0007669"/>
    <property type="project" value="InterPro"/>
</dbReference>
<dbReference type="GO" id="GO:0009103">
    <property type="term" value="P:lipopolysaccharide biosynthetic process"/>
    <property type="evidence" value="ECO:0007669"/>
    <property type="project" value="TreeGrafter"/>
</dbReference>
<feature type="transmembrane region" description="Helical" evidence="1">
    <location>
        <begin position="42"/>
        <end position="60"/>
    </location>
</feature>
<dbReference type="InterPro" id="IPR002656">
    <property type="entry name" value="Acyl_transf_3_dom"/>
</dbReference>